<dbReference type="InterPro" id="IPR036291">
    <property type="entry name" value="NAD(P)-bd_dom_sf"/>
</dbReference>
<comment type="caution">
    <text evidence="5">The sequence shown here is derived from an EMBL/GenBank/DDBJ whole genome shotgun (WGS) entry which is preliminary data.</text>
</comment>
<dbReference type="GO" id="GO:0000166">
    <property type="term" value="F:nucleotide binding"/>
    <property type="evidence" value="ECO:0007669"/>
    <property type="project" value="InterPro"/>
</dbReference>
<proteinExistence type="inferred from homology"/>
<evidence type="ECO:0000256" key="2">
    <source>
        <dbReference type="ARBA" id="ARBA00023002"/>
    </source>
</evidence>
<evidence type="ECO:0000313" key="5">
    <source>
        <dbReference type="EMBL" id="RKT72516.1"/>
    </source>
</evidence>
<dbReference type="AlphaFoldDB" id="A0A495XH67"/>
<dbReference type="EMBL" id="RBXR01000001">
    <property type="protein sequence ID" value="RKT72516.1"/>
    <property type="molecule type" value="Genomic_DNA"/>
</dbReference>
<dbReference type="PANTHER" id="PTHR43708">
    <property type="entry name" value="CONSERVED EXPRESSED OXIDOREDUCTASE (EUROFUNG)"/>
    <property type="match status" value="1"/>
</dbReference>
<evidence type="ECO:0000256" key="1">
    <source>
        <dbReference type="ARBA" id="ARBA00010928"/>
    </source>
</evidence>
<dbReference type="PANTHER" id="PTHR43708:SF5">
    <property type="entry name" value="CONSERVED EXPRESSED OXIDOREDUCTASE (EUROFUNG)-RELATED"/>
    <property type="match status" value="1"/>
</dbReference>
<dbReference type="Gene3D" id="3.40.50.720">
    <property type="entry name" value="NAD(P)-binding Rossmann-like Domain"/>
    <property type="match status" value="1"/>
</dbReference>
<dbReference type="SUPFAM" id="SSF55347">
    <property type="entry name" value="Glyceraldehyde-3-phosphate dehydrogenase-like, C-terminal domain"/>
    <property type="match status" value="1"/>
</dbReference>
<reference evidence="5 6" key="1">
    <citation type="submission" date="2018-10" db="EMBL/GenBank/DDBJ databases">
        <title>Sequencing the genomes of 1000 actinobacteria strains.</title>
        <authorList>
            <person name="Klenk H.-P."/>
        </authorList>
    </citation>
    <scope>NUCLEOTIDE SEQUENCE [LARGE SCALE GENOMIC DNA]</scope>
    <source>
        <strain evidence="5 6">DSM 43911</strain>
    </source>
</reference>
<keyword evidence="2" id="KW-0560">Oxidoreductase</keyword>
<keyword evidence="6" id="KW-1185">Reference proteome</keyword>
<dbReference type="InterPro" id="IPR000683">
    <property type="entry name" value="Gfo/Idh/MocA-like_OxRdtase_N"/>
</dbReference>
<dbReference type="Pfam" id="PF22725">
    <property type="entry name" value="GFO_IDH_MocA_C3"/>
    <property type="match status" value="1"/>
</dbReference>
<dbReference type="Proteomes" id="UP000272729">
    <property type="component" value="Unassembled WGS sequence"/>
</dbReference>
<dbReference type="GO" id="GO:0016491">
    <property type="term" value="F:oxidoreductase activity"/>
    <property type="evidence" value="ECO:0007669"/>
    <property type="project" value="UniProtKB-KW"/>
</dbReference>
<protein>
    <submittedName>
        <fullName evidence="5">Putative dehydrogenase</fullName>
    </submittedName>
</protein>
<name>A0A495XH67_9PSEU</name>
<sequence length="361" mass="38762">MAPKVALGDGPRQGVHVVGSLGLGAMRTALIGYGLGGAAFHAPFLATTPGLTFAAVVTGNPDRQRQVRERYPDVEVVASIDELWHRDLDLVVVTTPNRHHAAHARAALERGVDVVVDKPFAGSAAEARELVTLAEARGRRLVPFHNRRWDGDFRTVTRLVREGALGRVHRFESRFERWRPEVKESWKESGDPADLGSIVYDLGTHLVDQAVALFGRPTSVYAEVRTLRPDAQAHDDAFLALTHDDGTVSHLWASALAADLGPRFRVLGSSAAYVKHGMDPQEDLLKAGAIPGGTGWGADPEEAWGTLSGRPVETERGAYQDFYAGIAAGAVPVPPSDAVTGLEVVEAAFESARTDTVIALP</sequence>
<feature type="domain" description="GFO/IDH/MocA-like oxidoreductase" evidence="4">
    <location>
        <begin position="153"/>
        <end position="272"/>
    </location>
</feature>
<dbReference type="Pfam" id="PF01408">
    <property type="entry name" value="GFO_IDH_MocA"/>
    <property type="match status" value="1"/>
</dbReference>
<comment type="similarity">
    <text evidence="1">Belongs to the Gfo/Idh/MocA family.</text>
</comment>
<dbReference type="SUPFAM" id="SSF51735">
    <property type="entry name" value="NAD(P)-binding Rossmann-fold domains"/>
    <property type="match status" value="1"/>
</dbReference>
<dbReference type="InterPro" id="IPR051317">
    <property type="entry name" value="Gfo/Idh/MocA_oxidoreduct"/>
</dbReference>
<evidence type="ECO:0000259" key="3">
    <source>
        <dbReference type="Pfam" id="PF01408"/>
    </source>
</evidence>
<dbReference type="InterPro" id="IPR055170">
    <property type="entry name" value="GFO_IDH_MocA-like_dom"/>
</dbReference>
<evidence type="ECO:0000313" key="6">
    <source>
        <dbReference type="Proteomes" id="UP000272729"/>
    </source>
</evidence>
<evidence type="ECO:0000259" key="4">
    <source>
        <dbReference type="Pfam" id="PF22725"/>
    </source>
</evidence>
<accession>A0A495XH67</accession>
<feature type="domain" description="Gfo/Idh/MocA-like oxidoreductase N-terminal" evidence="3">
    <location>
        <begin position="27"/>
        <end position="142"/>
    </location>
</feature>
<dbReference type="Gene3D" id="3.30.360.10">
    <property type="entry name" value="Dihydrodipicolinate Reductase, domain 2"/>
    <property type="match status" value="1"/>
</dbReference>
<gene>
    <name evidence="5" type="ORF">DFJ66_5830</name>
</gene>
<organism evidence="5 6">
    <name type="scientific">Saccharothrix variisporea</name>
    <dbReference type="NCBI Taxonomy" id="543527"/>
    <lineage>
        <taxon>Bacteria</taxon>
        <taxon>Bacillati</taxon>
        <taxon>Actinomycetota</taxon>
        <taxon>Actinomycetes</taxon>
        <taxon>Pseudonocardiales</taxon>
        <taxon>Pseudonocardiaceae</taxon>
        <taxon>Saccharothrix</taxon>
    </lineage>
</organism>